<organism evidence="10 11">
    <name type="scientific">Clostridium gelidum</name>
    <dbReference type="NCBI Taxonomy" id="704125"/>
    <lineage>
        <taxon>Bacteria</taxon>
        <taxon>Bacillati</taxon>
        <taxon>Bacillota</taxon>
        <taxon>Clostridia</taxon>
        <taxon>Eubacteriales</taxon>
        <taxon>Clostridiaceae</taxon>
        <taxon>Clostridium</taxon>
    </lineage>
</organism>
<protein>
    <submittedName>
        <fullName evidence="10">MFS transporter</fullName>
    </submittedName>
</protein>
<feature type="transmembrane region" description="Helical" evidence="8">
    <location>
        <begin position="135"/>
        <end position="156"/>
    </location>
</feature>
<feature type="domain" description="Major facilitator superfamily (MFS) profile" evidence="9">
    <location>
        <begin position="14"/>
        <end position="457"/>
    </location>
</feature>
<feature type="transmembrane region" description="Helical" evidence="8">
    <location>
        <begin position="272"/>
        <end position="292"/>
    </location>
</feature>
<feature type="transmembrane region" description="Helical" evidence="8">
    <location>
        <begin position="52"/>
        <end position="71"/>
    </location>
</feature>
<feature type="transmembrane region" description="Helical" evidence="8">
    <location>
        <begin position="80"/>
        <end position="99"/>
    </location>
</feature>
<dbReference type="InterPro" id="IPR004638">
    <property type="entry name" value="EmrB-like"/>
</dbReference>
<comment type="similarity">
    <text evidence="2">Belongs to the major facilitator superfamily. EmrB family.</text>
</comment>
<feature type="transmembrane region" description="Helical" evidence="8">
    <location>
        <begin position="105"/>
        <end position="123"/>
    </location>
</feature>
<dbReference type="PANTHER" id="PTHR42718:SF9">
    <property type="entry name" value="MAJOR FACILITATOR SUPERFAMILY MULTIDRUG TRANSPORTER MFSC"/>
    <property type="match status" value="1"/>
</dbReference>
<sequence length="513" mass="55344">MKGKENNDPSKWLILLVLIIGSFMTSLDTSIANIAIPKIMSVFGVSLDDVKWVLTAYTLTLGAIVPVTGYLGDVFGSKKMFIFALVTFTIGSFLCGMAWSNGAMIAFRVIQAIGGGMIMPVAMTTMMQIFSKETLGTAVGFWGIAVLAAPAIGPTLGGYILEKLDWRIIFYINVPIGVLGIFMALICLQDTPKKAFPKFDYIGFITSTISIVSILYVLGEGSNIDWQDIKNPLLLTVGVFGMIIFIINELSTEDPLIELRVLKNLEFTISQIVQCLLFSVLMAVMYIMPLFLQNMKNYTPIETGMILLPSAMASALVMPISGKIYDKIGAKIPATIGIIIIIVSSYKLVCINMDTTKLYIEAVMTIRNIGIGLSMMPITTAGMNAVVDPKLAGKASALNNTIKQIAGSLGITITTTLIQGRVNLNYSKLSDQITSFNLAASEATNKMQSLFMQGGYSQGDANGVTIATITQLVYKQAYIDAIGYALAVTTVAAGGALILVRFMKNKKLEKGTS</sequence>
<dbReference type="PANTHER" id="PTHR42718">
    <property type="entry name" value="MAJOR FACILITATOR SUPERFAMILY MULTIDRUG TRANSPORTER MFSC"/>
    <property type="match status" value="1"/>
</dbReference>
<evidence type="ECO:0000256" key="1">
    <source>
        <dbReference type="ARBA" id="ARBA00004651"/>
    </source>
</evidence>
<accession>A0ABN6IWL8</accession>
<keyword evidence="7 8" id="KW-0472">Membrane</keyword>
<feature type="transmembrane region" description="Helical" evidence="8">
    <location>
        <begin position="199"/>
        <end position="219"/>
    </location>
</feature>
<feature type="transmembrane region" description="Helical" evidence="8">
    <location>
        <begin position="12"/>
        <end position="32"/>
    </location>
</feature>
<dbReference type="Proteomes" id="UP000824633">
    <property type="component" value="Chromosome"/>
</dbReference>
<feature type="transmembrane region" description="Helical" evidence="8">
    <location>
        <begin position="168"/>
        <end position="187"/>
    </location>
</feature>
<proteinExistence type="inferred from homology"/>
<dbReference type="Gene3D" id="1.20.1720.10">
    <property type="entry name" value="Multidrug resistance protein D"/>
    <property type="match status" value="1"/>
</dbReference>
<keyword evidence="3" id="KW-0813">Transport</keyword>
<reference evidence="11" key="1">
    <citation type="submission" date="2021-07" db="EMBL/GenBank/DDBJ databases">
        <title>Complete genome sequencing of a Clostridium isolate.</title>
        <authorList>
            <person name="Ueki A."/>
            <person name="Tonouchi A."/>
        </authorList>
    </citation>
    <scope>NUCLEOTIDE SEQUENCE [LARGE SCALE GENOMIC DNA]</scope>
    <source>
        <strain evidence="11">C5S11</strain>
    </source>
</reference>
<dbReference type="PROSITE" id="PS50850">
    <property type="entry name" value="MFS"/>
    <property type="match status" value="1"/>
</dbReference>
<dbReference type="Gene3D" id="1.20.1250.20">
    <property type="entry name" value="MFS general substrate transporter like domains"/>
    <property type="match status" value="1"/>
</dbReference>
<dbReference type="Pfam" id="PF07690">
    <property type="entry name" value="MFS_1"/>
    <property type="match status" value="1"/>
</dbReference>
<dbReference type="PRINTS" id="PR01036">
    <property type="entry name" value="TCRTETB"/>
</dbReference>
<dbReference type="SUPFAM" id="SSF103473">
    <property type="entry name" value="MFS general substrate transporter"/>
    <property type="match status" value="1"/>
</dbReference>
<keyword evidence="4" id="KW-1003">Cell membrane</keyword>
<evidence type="ECO:0000256" key="2">
    <source>
        <dbReference type="ARBA" id="ARBA00008537"/>
    </source>
</evidence>
<feature type="transmembrane region" description="Helical" evidence="8">
    <location>
        <begin position="298"/>
        <end position="320"/>
    </location>
</feature>
<keyword evidence="6 8" id="KW-1133">Transmembrane helix</keyword>
<feature type="transmembrane region" description="Helical" evidence="8">
    <location>
        <begin position="481"/>
        <end position="500"/>
    </location>
</feature>
<evidence type="ECO:0000256" key="3">
    <source>
        <dbReference type="ARBA" id="ARBA00022448"/>
    </source>
</evidence>
<evidence type="ECO:0000256" key="7">
    <source>
        <dbReference type="ARBA" id="ARBA00023136"/>
    </source>
</evidence>
<dbReference type="RefSeq" id="WP_224036449.1">
    <property type="nucleotide sequence ID" value="NZ_AP024849.1"/>
</dbReference>
<comment type="subcellular location">
    <subcellularLocation>
        <location evidence="1">Cell membrane</location>
        <topology evidence="1">Multi-pass membrane protein</topology>
    </subcellularLocation>
</comment>
<gene>
    <name evidence="10" type="ORF">psyc5s11_08590</name>
</gene>
<evidence type="ECO:0000256" key="8">
    <source>
        <dbReference type="SAM" id="Phobius"/>
    </source>
</evidence>
<feature type="transmembrane region" description="Helical" evidence="8">
    <location>
        <begin position="332"/>
        <end position="349"/>
    </location>
</feature>
<evidence type="ECO:0000256" key="5">
    <source>
        <dbReference type="ARBA" id="ARBA00022692"/>
    </source>
</evidence>
<dbReference type="InterPro" id="IPR011701">
    <property type="entry name" value="MFS"/>
</dbReference>
<name>A0ABN6IWL8_9CLOT</name>
<evidence type="ECO:0000256" key="4">
    <source>
        <dbReference type="ARBA" id="ARBA00022475"/>
    </source>
</evidence>
<dbReference type="EMBL" id="AP024849">
    <property type="protein sequence ID" value="BCZ44792.1"/>
    <property type="molecule type" value="Genomic_DNA"/>
</dbReference>
<keyword evidence="5 8" id="KW-0812">Transmembrane</keyword>
<evidence type="ECO:0000259" key="9">
    <source>
        <dbReference type="PROSITE" id="PS50850"/>
    </source>
</evidence>
<dbReference type="NCBIfam" id="TIGR00711">
    <property type="entry name" value="efflux_EmrB"/>
    <property type="match status" value="1"/>
</dbReference>
<evidence type="ECO:0000313" key="11">
    <source>
        <dbReference type="Proteomes" id="UP000824633"/>
    </source>
</evidence>
<evidence type="ECO:0000313" key="10">
    <source>
        <dbReference type="EMBL" id="BCZ44792.1"/>
    </source>
</evidence>
<keyword evidence="11" id="KW-1185">Reference proteome</keyword>
<dbReference type="InterPro" id="IPR020846">
    <property type="entry name" value="MFS_dom"/>
</dbReference>
<evidence type="ECO:0000256" key="6">
    <source>
        <dbReference type="ARBA" id="ARBA00022989"/>
    </source>
</evidence>
<dbReference type="InterPro" id="IPR036259">
    <property type="entry name" value="MFS_trans_sf"/>
</dbReference>
<feature type="transmembrane region" description="Helical" evidence="8">
    <location>
        <begin position="231"/>
        <end position="251"/>
    </location>
</feature>
<dbReference type="CDD" id="cd17503">
    <property type="entry name" value="MFS_LmrB_MDR_like"/>
    <property type="match status" value="1"/>
</dbReference>